<reference evidence="1" key="1">
    <citation type="submission" date="2014-12" db="EMBL/GenBank/DDBJ databases">
        <title>Insight into the proteome of Arion vulgaris.</title>
        <authorList>
            <person name="Aradska J."/>
            <person name="Bulat T."/>
            <person name="Smidak R."/>
            <person name="Sarate P."/>
            <person name="Gangsoo J."/>
            <person name="Sialana F."/>
            <person name="Bilban M."/>
            <person name="Lubec G."/>
        </authorList>
    </citation>
    <scope>NUCLEOTIDE SEQUENCE</scope>
    <source>
        <tissue evidence="1">Skin</tissue>
    </source>
</reference>
<name>A0A0B7BU55_9EUPU</name>
<dbReference type="AlphaFoldDB" id="A0A0B7BU55"/>
<evidence type="ECO:0000313" key="1">
    <source>
        <dbReference type="EMBL" id="CEK96503.1"/>
    </source>
</evidence>
<proteinExistence type="predicted"/>
<dbReference type="EMBL" id="HACG01049638">
    <property type="protein sequence ID" value="CEK96503.1"/>
    <property type="molecule type" value="Transcribed_RNA"/>
</dbReference>
<gene>
    <name evidence="1" type="primary">ORF212309</name>
</gene>
<protein>
    <submittedName>
        <fullName evidence="1">Uncharacterized protein</fullName>
    </submittedName>
</protein>
<accession>A0A0B7BU55</accession>
<organism evidence="1">
    <name type="scientific">Arion vulgaris</name>
    <dbReference type="NCBI Taxonomy" id="1028688"/>
    <lineage>
        <taxon>Eukaryota</taxon>
        <taxon>Metazoa</taxon>
        <taxon>Spiralia</taxon>
        <taxon>Lophotrochozoa</taxon>
        <taxon>Mollusca</taxon>
        <taxon>Gastropoda</taxon>
        <taxon>Heterobranchia</taxon>
        <taxon>Euthyneura</taxon>
        <taxon>Panpulmonata</taxon>
        <taxon>Eupulmonata</taxon>
        <taxon>Stylommatophora</taxon>
        <taxon>Helicina</taxon>
        <taxon>Arionoidea</taxon>
        <taxon>Arionidae</taxon>
        <taxon>Arion</taxon>
    </lineage>
</organism>
<sequence length="49" mass="5575">MSIYIFSFRSVQFTLVDGDVSLLLVVVDVDDDEVELCTTNVVYINNRMS</sequence>